<feature type="region of interest" description="Disordered" evidence="1">
    <location>
        <begin position="155"/>
        <end position="176"/>
    </location>
</feature>
<dbReference type="Pfam" id="PF18976">
    <property type="entry name" value="DUF5712"/>
    <property type="match status" value="1"/>
</dbReference>
<dbReference type="InterPro" id="IPR043766">
    <property type="entry name" value="BfmA-like"/>
</dbReference>
<evidence type="ECO:0000313" key="2">
    <source>
        <dbReference type="EMBL" id="KAA6331505.1"/>
    </source>
</evidence>
<accession>A0A5J4RDV3</accession>
<dbReference type="AlphaFoldDB" id="A0A5J4RDV3"/>
<proteinExistence type="predicted"/>
<reference evidence="2" key="1">
    <citation type="submission" date="2019-03" db="EMBL/GenBank/DDBJ databases">
        <title>Single cell metagenomics reveals metabolic interactions within the superorganism composed of flagellate Streblomastix strix and complex community of Bacteroidetes bacteria on its surface.</title>
        <authorList>
            <person name="Treitli S.C."/>
            <person name="Kolisko M."/>
            <person name="Husnik F."/>
            <person name="Keeling P."/>
            <person name="Hampl V."/>
        </authorList>
    </citation>
    <scope>NUCLEOTIDE SEQUENCE</scope>
    <source>
        <strain evidence="2">STM</strain>
    </source>
</reference>
<dbReference type="EMBL" id="SNRY01001364">
    <property type="protein sequence ID" value="KAA6331505.1"/>
    <property type="molecule type" value="Genomic_DNA"/>
</dbReference>
<protein>
    <recommendedName>
        <fullName evidence="3">Clindamycin resistance transfer factor BtgB</fullName>
    </recommendedName>
</protein>
<feature type="compositionally biased region" description="Polar residues" evidence="1">
    <location>
        <begin position="156"/>
        <end position="166"/>
    </location>
</feature>
<name>A0A5J4RDV3_9ZZZZ</name>
<comment type="caution">
    <text evidence="2">The sequence shown here is derived from an EMBL/GenBank/DDBJ whole genome shotgun (WGS) entry which is preliminary data.</text>
</comment>
<gene>
    <name evidence="2" type="ORF">EZS27_019896</name>
</gene>
<sequence>MNIKIQGGGSGTYANTGSCFGVVSYLRHEDAKRQEQGEQVEPFFNQRGTVTSREVTEKIDNNRAKLGGDDAKFYVITVSPSQKELQAMGKTPQEQVQNFREYINSDVMQRYGEGFNKGMGKDDIMYYGKIHHERKAGGESDMHAHIIVSRKDISNTKKISPQTNHRGNSKGAVKSGFNRSEFFRDMEKKFDNRFNHSRDYRESYEYQNAMKNGTIEQKQEAIKEAVQQEKTTGTEQNREQQQERTQQKEIKQEQQQSKGLRL</sequence>
<organism evidence="2">
    <name type="scientific">termite gut metagenome</name>
    <dbReference type="NCBI Taxonomy" id="433724"/>
    <lineage>
        <taxon>unclassified sequences</taxon>
        <taxon>metagenomes</taxon>
        <taxon>organismal metagenomes</taxon>
    </lineage>
</organism>
<evidence type="ECO:0000256" key="1">
    <source>
        <dbReference type="SAM" id="MobiDB-lite"/>
    </source>
</evidence>
<feature type="region of interest" description="Disordered" evidence="1">
    <location>
        <begin position="220"/>
        <end position="262"/>
    </location>
</feature>
<feature type="compositionally biased region" description="Basic and acidic residues" evidence="1">
    <location>
        <begin position="236"/>
        <end position="252"/>
    </location>
</feature>
<evidence type="ECO:0008006" key="3">
    <source>
        <dbReference type="Google" id="ProtNLM"/>
    </source>
</evidence>